<dbReference type="Proteomes" id="UP000178122">
    <property type="component" value="Unassembled WGS sequence"/>
</dbReference>
<gene>
    <name evidence="1" type="ORF">A2912_00975</name>
</gene>
<protein>
    <recommendedName>
        <fullName evidence="3">DUF3800 domain-containing protein</fullName>
    </recommendedName>
</protein>
<evidence type="ECO:0000313" key="2">
    <source>
        <dbReference type="Proteomes" id="UP000178122"/>
    </source>
</evidence>
<sequence length="259" mass="30166">MFFSRSQPTKEHWRCSKVYIDESWVNVRGSGELLLVGGLFCPPGNNIESKLEELRNKLECIDTLHSSNLSGEKQVELAKSYIAAFKESGARFRVIVLPKLRTSFAQYCNNENWRMVVKAIKLVLLHCYLSNSKDIRLIRPKLIIEKDEDYQVNFESLQREIISSLSVSEKFYDEEIFRVKPTPIVILSEKRSFESLQLVDLLLSIIKWDIINPSGDKETFWLECKKILAVDQPRNATRWSTAEKMNVWKFNGCEQIFTF</sequence>
<name>A0A1G1YSE9_9BACT</name>
<evidence type="ECO:0000313" key="1">
    <source>
        <dbReference type="EMBL" id="OGY54560.1"/>
    </source>
</evidence>
<dbReference type="AlphaFoldDB" id="A0A1G1YSE9"/>
<proteinExistence type="predicted"/>
<accession>A0A1G1YSE9</accession>
<organism evidence="1 2">
    <name type="scientific">Candidatus Buchananbacteria bacterium RIFCSPLOWO2_01_FULL_40_23b</name>
    <dbReference type="NCBI Taxonomy" id="1797544"/>
    <lineage>
        <taxon>Bacteria</taxon>
        <taxon>Candidatus Buchananiibacteriota</taxon>
    </lineage>
</organism>
<evidence type="ECO:0008006" key="3">
    <source>
        <dbReference type="Google" id="ProtNLM"/>
    </source>
</evidence>
<dbReference type="EMBL" id="MHIN01000025">
    <property type="protein sequence ID" value="OGY54560.1"/>
    <property type="molecule type" value="Genomic_DNA"/>
</dbReference>
<comment type="caution">
    <text evidence="1">The sequence shown here is derived from an EMBL/GenBank/DDBJ whole genome shotgun (WGS) entry which is preliminary data.</text>
</comment>
<reference evidence="1 2" key="1">
    <citation type="journal article" date="2016" name="Nat. Commun.">
        <title>Thousands of microbial genomes shed light on interconnected biogeochemical processes in an aquifer system.</title>
        <authorList>
            <person name="Anantharaman K."/>
            <person name="Brown C.T."/>
            <person name="Hug L.A."/>
            <person name="Sharon I."/>
            <person name="Castelle C.J."/>
            <person name="Probst A.J."/>
            <person name="Thomas B.C."/>
            <person name="Singh A."/>
            <person name="Wilkins M.J."/>
            <person name="Karaoz U."/>
            <person name="Brodie E.L."/>
            <person name="Williams K.H."/>
            <person name="Hubbard S.S."/>
            <person name="Banfield J.F."/>
        </authorList>
    </citation>
    <scope>NUCLEOTIDE SEQUENCE [LARGE SCALE GENOMIC DNA]</scope>
</reference>